<dbReference type="GO" id="GO:0001514">
    <property type="term" value="P:selenocysteine incorporation"/>
    <property type="evidence" value="ECO:0007669"/>
    <property type="project" value="InterPro"/>
</dbReference>
<evidence type="ECO:0000256" key="4">
    <source>
        <dbReference type="ARBA" id="ARBA00022741"/>
    </source>
</evidence>
<dbReference type="GO" id="GO:0003723">
    <property type="term" value="F:RNA binding"/>
    <property type="evidence" value="ECO:0007669"/>
    <property type="project" value="InterPro"/>
</dbReference>
<feature type="domain" description="Tr-type G" evidence="9">
    <location>
        <begin position="1"/>
        <end position="171"/>
    </location>
</feature>
<dbReference type="SUPFAM" id="SSF50465">
    <property type="entry name" value="EF-Tu/eEF-1alpha/eIF2-gamma C-terminal domain"/>
    <property type="match status" value="1"/>
</dbReference>
<dbReference type="InterPro" id="IPR050055">
    <property type="entry name" value="EF-Tu_GTPase"/>
</dbReference>
<gene>
    <name evidence="10" type="primary">selB</name>
    <name evidence="10" type="ORF">DPV98_08135</name>
</gene>
<dbReference type="GO" id="GO:0005829">
    <property type="term" value="C:cytosol"/>
    <property type="evidence" value="ECO:0007669"/>
    <property type="project" value="TreeGrafter"/>
</dbReference>
<accession>A0A369ZD37</accession>
<dbReference type="Pfam" id="PF25461">
    <property type="entry name" value="Beta-barrel_SelB"/>
    <property type="match status" value="1"/>
</dbReference>
<dbReference type="Pfam" id="PF21214">
    <property type="entry name" value="WHD_2nd_SelB_bact"/>
    <property type="match status" value="1"/>
</dbReference>
<reference evidence="10 11" key="1">
    <citation type="submission" date="2018-05" db="EMBL/GenBank/DDBJ databases">
        <title>Draft Genome Sequences for a Diverse set of 7 Haemophilus Species.</title>
        <authorList>
            <person name="Nichols M."/>
            <person name="Topaz N."/>
            <person name="Wang X."/>
            <person name="Wang X."/>
            <person name="Boxrud D."/>
        </authorList>
    </citation>
    <scope>NUCLEOTIDE SEQUENCE [LARGE SCALE GENOMIC DNA]</scope>
    <source>
        <strain evidence="10 11">C2010039593</strain>
    </source>
</reference>
<dbReference type="PANTHER" id="PTHR43721">
    <property type="entry name" value="ELONGATION FACTOR TU-RELATED"/>
    <property type="match status" value="1"/>
</dbReference>
<keyword evidence="3" id="KW-0963">Cytoplasm</keyword>
<evidence type="ECO:0000259" key="9">
    <source>
        <dbReference type="PROSITE" id="PS51722"/>
    </source>
</evidence>
<proteinExistence type="predicted"/>
<keyword evidence="5" id="KW-0648">Protein biosynthesis</keyword>
<dbReference type="Pfam" id="PF09107">
    <property type="entry name" value="WHD_3rd_SelB"/>
    <property type="match status" value="1"/>
</dbReference>
<dbReference type="EMBL" id="QEQD01000008">
    <property type="protein sequence ID" value="RDF01889.1"/>
    <property type="molecule type" value="Genomic_DNA"/>
</dbReference>
<protein>
    <recommendedName>
        <fullName evidence="2">Selenocysteine-specific elongation factor</fullName>
    </recommendedName>
    <alternativeName>
        <fullName evidence="8">SelB translation factor</fullName>
    </alternativeName>
</protein>
<dbReference type="GO" id="GO:0003746">
    <property type="term" value="F:translation elongation factor activity"/>
    <property type="evidence" value="ECO:0007669"/>
    <property type="project" value="UniProtKB-KW"/>
</dbReference>
<dbReference type="SUPFAM" id="SSF46785">
    <property type="entry name" value="Winged helix' DNA-binding domain"/>
    <property type="match status" value="2"/>
</dbReference>
<comment type="subcellular location">
    <subcellularLocation>
        <location evidence="1">Cytoplasm</location>
    </subcellularLocation>
</comment>
<dbReference type="RefSeq" id="WP_111313347.1">
    <property type="nucleotide sequence ID" value="NZ_CAUVRQ010000002.1"/>
</dbReference>
<evidence type="ECO:0000313" key="10">
    <source>
        <dbReference type="EMBL" id="RDF01889.1"/>
    </source>
</evidence>
<comment type="function">
    <text evidence="7">Translation factor necessary for the incorporation of selenocysteine into proteins. It probably replaces EF-Tu for the insertion of selenocysteine directed by the UGA codon. SelB binds GTP and GDP.</text>
</comment>
<organism evidence="10 11">
    <name type="scientific">Haemophilus parahaemolyticus</name>
    <dbReference type="NCBI Taxonomy" id="735"/>
    <lineage>
        <taxon>Bacteria</taxon>
        <taxon>Pseudomonadati</taxon>
        <taxon>Pseudomonadota</taxon>
        <taxon>Gammaproteobacteria</taxon>
        <taxon>Pasteurellales</taxon>
        <taxon>Pasteurellaceae</taxon>
        <taxon>Haemophilus</taxon>
    </lineage>
</organism>
<dbReference type="InterPro" id="IPR036388">
    <property type="entry name" value="WH-like_DNA-bd_sf"/>
</dbReference>
<dbReference type="InterPro" id="IPR009000">
    <property type="entry name" value="Transl_B-barrel_sf"/>
</dbReference>
<dbReference type="InterPro" id="IPR036390">
    <property type="entry name" value="WH_DNA-bd_sf"/>
</dbReference>
<dbReference type="STRING" id="735.B0185_04220"/>
<evidence type="ECO:0000256" key="3">
    <source>
        <dbReference type="ARBA" id="ARBA00022490"/>
    </source>
</evidence>
<name>A0A369ZD37_HAEPH</name>
<keyword evidence="6" id="KW-0342">GTP-binding</keyword>
<evidence type="ECO:0000256" key="1">
    <source>
        <dbReference type="ARBA" id="ARBA00004496"/>
    </source>
</evidence>
<evidence type="ECO:0000256" key="2">
    <source>
        <dbReference type="ARBA" id="ARBA00015953"/>
    </source>
</evidence>
<keyword evidence="4" id="KW-0547">Nucleotide-binding</keyword>
<dbReference type="NCBIfam" id="TIGR00475">
    <property type="entry name" value="selB"/>
    <property type="match status" value="1"/>
</dbReference>
<evidence type="ECO:0000256" key="6">
    <source>
        <dbReference type="ARBA" id="ARBA00023134"/>
    </source>
</evidence>
<dbReference type="GO" id="GO:0003924">
    <property type="term" value="F:GTPase activity"/>
    <property type="evidence" value="ECO:0007669"/>
    <property type="project" value="InterPro"/>
</dbReference>
<dbReference type="InterPro" id="IPR000795">
    <property type="entry name" value="T_Tr_GTP-bd_dom"/>
</dbReference>
<dbReference type="PANTHER" id="PTHR43721:SF22">
    <property type="entry name" value="ELONGATION FACTOR TU, MITOCHONDRIAL"/>
    <property type="match status" value="1"/>
</dbReference>
<dbReference type="Pfam" id="PF03144">
    <property type="entry name" value="GTP_EFTU_D2"/>
    <property type="match status" value="1"/>
</dbReference>
<evidence type="ECO:0000256" key="5">
    <source>
        <dbReference type="ARBA" id="ARBA00022917"/>
    </source>
</evidence>
<dbReference type="AlphaFoldDB" id="A0A369ZD37"/>
<dbReference type="InterPro" id="IPR027417">
    <property type="entry name" value="P-loop_NTPase"/>
</dbReference>
<dbReference type="Pfam" id="PF00009">
    <property type="entry name" value="GTP_EFTU"/>
    <property type="match status" value="1"/>
</dbReference>
<dbReference type="InterPro" id="IPR015191">
    <property type="entry name" value="SelB_WHD4"/>
</dbReference>
<dbReference type="InterPro" id="IPR004535">
    <property type="entry name" value="Transl_elong_SelB"/>
</dbReference>
<evidence type="ECO:0000313" key="11">
    <source>
        <dbReference type="Proteomes" id="UP000253999"/>
    </source>
</evidence>
<dbReference type="Gene3D" id="1.10.10.10">
    <property type="entry name" value="Winged helix-like DNA-binding domain superfamily/Winged helix DNA-binding domain"/>
    <property type="match status" value="2"/>
</dbReference>
<dbReference type="GO" id="GO:0005525">
    <property type="term" value="F:GTP binding"/>
    <property type="evidence" value="ECO:0007669"/>
    <property type="project" value="UniProtKB-KW"/>
</dbReference>
<dbReference type="InterPro" id="IPR005225">
    <property type="entry name" value="Small_GTP-bd"/>
</dbReference>
<dbReference type="InterPro" id="IPR048931">
    <property type="entry name" value="WHD_2nd_SelB_bact"/>
</dbReference>
<dbReference type="Pfam" id="PF09106">
    <property type="entry name" value="WHD_2nd_SelB"/>
    <property type="match status" value="1"/>
</dbReference>
<dbReference type="Gene3D" id="2.40.30.10">
    <property type="entry name" value="Translation factors"/>
    <property type="match status" value="1"/>
</dbReference>
<comment type="caution">
    <text evidence="10">The sequence shown here is derived from an EMBL/GenBank/DDBJ whole genome shotgun (WGS) entry which is preliminary data.</text>
</comment>
<keyword evidence="10" id="KW-0251">Elongation factor</keyword>
<dbReference type="InterPro" id="IPR004161">
    <property type="entry name" value="EFTu-like_2"/>
</dbReference>
<evidence type="ECO:0000256" key="8">
    <source>
        <dbReference type="ARBA" id="ARBA00031615"/>
    </source>
</evidence>
<dbReference type="InterPro" id="IPR009001">
    <property type="entry name" value="Transl_elong_EF1A/Init_IF2_C"/>
</dbReference>
<dbReference type="InterPro" id="IPR057335">
    <property type="entry name" value="Beta-barrel_SelB"/>
</dbReference>
<dbReference type="CDD" id="cd04171">
    <property type="entry name" value="SelB"/>
    <property type="match status" value="1"/>
</dbReference>
<dbReference type="NCBIfam" id="TIGR00231">
    <property type="entry name" value="small_GTP"/>
    <property type="match status" value="1"/>
</dbReference>
<sequence length="622" mass="70206">MIVVTAGHVDHGKTALLQALTGTNTAHLPEEKKRGLTIDLGYAYLPITNQQGKPDVLGFIDVPGHQRFLSNMLAGVGGIQHALLVISAEEGIKPQTEEHLEILKLLRFSHIMLVITKVDRAETSQIEQLIHSIQRRYPFLAEAPIFVTSAHTGQGIEALKNHLISLNAQAKSAIDKPFRYAIDRVFIVKGAGLVVTGTAVAGQVKIGSEFYLTSGKKVRVKGIHAQNSPSEIGLAGQRLALNIANVEKEQVQRGDWITELVPHFATDRITVRFNVIQPLKESTVAHLYHFASHVTGKVSLLNAKQAVENGDYFAEILLDEPLHIAVNDRFIIRSGDDRQTLGSAEVLEIHSPKRHKRSEARLSFVNELAKTTACDDFTARLALMLQNRALTLDFLLWAEQRFASQLPENTDAIVYDKWIFSCKFKQQIQQRMVDKLTEYHANHQDQLGLSKARLYRMAVLEQPEGLALQWLNELVAESVLAQTRGWVHLPEHRIEFSATELQIWQQIRPLFEATNQALWVREIATELSLDETDTRNLLYKAGKLGYAVPIVKDRFLLAEQIQQFASWIKAFVQTHGEISVNQLRDELQYGRKLTVQLMEYFDRTGFLRRKGNVHLLRDAESF</sequence>
<dbReference type="CDD" id="cd03696">
    <property type="entry name" value="SelB_II"/>
    <property type="match status" value="1"/>
</dbReference>
<dbReference type="SUPFAM" id="SSF50447">
    <property type="entry name" value="Translation proteins"/>
    <property type="match status" value="1"/>
</dbReference>
<dbReference type="PROSITE" id="PS51722">
    <property type="entry name" value="G_TR_2"/>
    <property type="match status" value="1"/>
</dbReference>
<dbReference type="Gene3D" id="3.40.50.300">
    <property type="entry name" value="P-loop containing nucleotide triphosphate hydrolases"/>
    <property type="match status" value="1"/>
</dbReference>
<dbReference type="Proteomes" id="UP000253999">
    <property type="component" value="Unassembled WGS sequence"/>
</dbReference>
<dbReference type="SUPFAM" id="SSF52540">
    <property type="entry name" value="P-loop containing nucleoside triphosphate hydrolases"/>
    <property type="match status" value="1"/>
</dbReference>
<evidence type="ECO:0000256" key="7">
    <source>
        <dbReference type="ARBA" id="ARBA00025526"/>
    </source>
</evidence>
<dbReference type="InterPro" id="IPR015190">
    <property type="entry name" value="Elong_fac_SelB-wing-hlx_typ-2"/>
</dbReference>